<feature type="compositionally biased region" description="Basic and acidic residues" evidence="4">
    <location>
        <begin position="652"/>
        <end position="665"/>
    </location>
</feature>
<evidence type="ECO:0000313" key="5">
    <source>
        <dbReference type="EMBL" id="CAG9312143.1"/>
    </source>
</evidence>
<reference evidence="5" key="1">
    <citation type="submission" date="2021-09" db="EMBL/GenBank/DDBJ databases">
        <authorList>
            <consortium name="AG Swart"/>
            <person name="Singh M."/>
            <person name="Singh A."/>
            <person name="Seah K."/>
            <person name="Emmerich C."/>
        </authorList>
    </citation>
    <scope>NUCLEOTIDE SEQUENCE</scope>
    <source>
        <strain evidence="5">ATCC30299</strain>
    </source>
</reference>
<keyword evidence="2" id="KW-0433">Leucine-rich repeat</keyword>
<feature type="compositionally biased region" description="Basic and acidic residues" evidence="4">
    <location>
        <begin position="756"/>
        <end position="765"/>
    </location>
</feature>
<dbReference type="Gene3D" id="3.80.10.10">
    <property type="entry name" value="Ribonuclease Inhibitor"/>
    <property type="match status" value="4"/>
</dbReference>
<feature type="compositionally biased region" description="Polar residues" evidence="4">
    <location>
        <begin position="771"/>
        <end position="781"/>
    </location>
</feature>
<dbReference type="PANTHER" id="PTHR24113:SF12">
    <property type="entry name" value="RAN GTPASE-ACTIVATING PROTEIN 1"/>
    <property type="match status" value="1"/>
</dbReference>
<sequence>MLESSQKISISNSWGKLQSLLITRPDENNDENKPTKFSKTSRPPNPRMRLLTPNRIVLKDSKDGTNQIVKSSRPTTAPTRSLSIGTIPKAAIEGLTVIQLQKIYKAKCADLGITVIPDQESRFFNSCLTHFKDRKFDMIESGLGQESAKVIGEILRNNMNFSCIQLGKNTIGDEGVIQLIKLLRKNFSLVHLDISSNDITPSGAAEIFKIIKTHPSLASIDVSSHEGLHRNRLGIEGAQALGIVLKSNRILEFLNLSGISIGLEGVQYIAEGLNENKSLVSLNLANNNLDWQCMELLTKTLVTTNVRELNVSSNRIGSDGAEYLSLMIIGAYEGSCPLIKLDASSCEIGTKGAAKIFESLRMNIQMRYLILNDNPLTQGLSSAFLALLIDNVVLKELHIGKCGIKPEQISDITEGLTKNKTLETLDLSNNLIRDEGAELIALGLAKNTKLTTLDLSGNKIKNAGGISLGQALKENTTLESLVLKDNSIKDEAGQILYEVSRLNQNILRLVLDLNPVNLKYINDIRQNMKRNKENHSKKIIPKLREKIEKLTIDHQEVEEIQWKLHLMRREHEEAEMKLDSDNDKLDIMKENEEVKVEVLHSEYLSLKRLNEELSENLNNINQECQLLKSQSEWTMNDLADKIAHAVAETKRAEKKRSSVREETALKRGQSNEVVSQLNDKLFLEEAGKRNAGNTLKILKERLDAKKEEIASLRSPKESKRKESKRDLKHSPSPKRKKGVIMNKLEETKTFLASEKLASRMKEERKKRSRSNNTSQRITRNVSPIKEV</sequence>
<dbReference type="GO" id="GO:0048471">
    <property type="term" value="C:perinuclear region of cytoplasm"/>
    <property type="evidence" value="ECO:0007669"/>
    <property type="project" value="TreeGrafter"/>
</dbReference>
<feature type="compositionally biased region" description="Basic and acidic residues" evidence="4">
    <location>
        <begin position="708"/>
        <end position="729"/>
    </location>
</feature>
<evidence type="ECO:0000256" key="1">
    <source>
        <dbReference type="ARBA" id="ARBA00022468"/>
    </source>
</evidence>
<name>A0AAU9IUZ5_9CILI</name>
<dbReference type="AlphaFoldDB" id="A0AAU9IUZ5"/>
<feature type="region of interest" description="Disordered" evidence="4">
    <location>
        <begin position="708"/>
        <end position="787"/>
    </location>
</feature>
<dbReference type="PROSITE" id="PS51450">
    <property type="entry name" value="LRR"/>
    <property type="match status" value="1"/>
</dbReference>
<dbReference type="GO" id="GO:0005096">
    <property type="term" value="F:GTPase activator activity"/>
    <property type="evidence" value="ECO:0007669"/>
    <property type="project" value="UniProtKB-KW"/>
</dbReference>
<dbReference type="GO" id="GO:0005634">
    <property type="term" value="C:nucleus"/>
    <property type="evidence" value="ECO:0007669"/>
    <property type="project" value="TreeGrafter"/>
</dbReference>
<dbReference type="SMART" id="SM00368">
    <property type="entry name" value="LRR_RI"/>
    <property type="match status" value="11"/>
</dbReference>
<dbReference type="InterPro" id="IPR001611">
    <property type="entry name" value="Leu-rich_rpt"/>
</dbReference>
<dbReference type="GO" id="GO:0006913">
    <property type="term" value="P:nucleocytoplasmic transport"/>
    <property type="evidence" value="ECO:0007669"/>
    <property type="project" value="TreeGrafter"/>
</dbReference>
<protein>
    <submittedName>
        <fullName evidence="5">Uncharacterized protein</fullName>
    </submittedName>
</protein>
<organism evidence="5 6">
    <name type="scientific">Blepharisma stoltei</name>
    <dbReference type="NCBI Taxonomy" id="1481888"/>
    <lineage>
        <taxon>Eukaryota</taxon>
        <taxon>Sar</taxon>
        <taxon>Alveolata</taxon>
        <taxon>Ciliophora</taxon>
        <taxon>Postciliodesmatophora</taxon>
        <taxon>Heterotrichea</taxon>
        <taxon>Heterotrichida</taxon>
        <taxon>Blepharismidae</taxon>
        <taxon>Blepharisma</taxon>
    </lineage>
</organism>
<dbReference type="EMBL" id="CAJZBQ010000005">
    <property type="protein sequence ID" value="CAG9312143.1"/>
    <property type="molecule type" value="Genomic_DNA"/>
</dbReference>
<dbReference type="Proteomes" id="UP001162131">
    <property type="component" value="Unassembled WGS sequence"/>
</dbReference>
<keyword evidence="1" id="KW-0343">GTPase activation</keyword>
<evidence type="ECO:0000313" key="6">
    <source>
        <dbReference type="Proteomes" id="UP001162131"/>
    </source>
</evidence>
<keyword evidence="3" id="KW-0677">Repeat</keyword>
<evidence type="ECO:0000256" key="3">
    <source>
        <dbReference type="ARBA" id="ARBA00022737"/>
    </source>
</evidence>
<proteinExistence type="predicted"/>
<accession>A0AAU9IUZ5</accession>
<feature type="region of interest" description="Disordered" evidence="4">
    <location>
        <begin position="652"/>
        <end position="671"/>
    </location>
</feature>
<dbReference type="SUPFAM" id="SSF52047">
    <property type="entry name" value="RNI-like"/>
    <property type="match status" value="1"/>
</dbReference>
<dbReference type="InterPro" id="IPR027038">
    <property type="entry name" value="RanGap"/>
</dbReference>
<evidence type="ECO:0000256" key="4">
    <source>
        <dbReference type="SAM" id="MobiDB-lite"/>
    </source>
</evidence>
<dbReference type="GO" id="GO:0005829">
    <property type="term" value="C:cytosol"/>
    <property type="evidence" value="ECO:0007669"/>
    <property type="project" value="TreeGrafter"/>
</dbReference>
<evidence type="ECO:0000256" key="2">
    <source>
        <dbReference type="ARBA" id="ARBA00022614"/>
    </source>
</evidence>
<gene>
    <name evidence="5" type="ORF">BSTOLATCC_MIC5391</name>
</gene>
<dbReference type="InterPro" id="IPR032675">
    <property type="entry name" value="LRR_dom_sf"/>
</dbReference>
<keyword evidence="6" id="KW-1185">Reference proteome</keyword>
<dbReference type="PANTHER" id="PTHR24113">
    <property type="entry name" value="RAN GTPASE-ACTIVATING PROTEIN 1"/>
    <property type="match status" value="1"/>
</dbReference>
<dbReference type="Pfam" id="PF13516">
    <property type="entry name" value="LRR_6"/>
    <property type="match status" value="6"/>
</dbReference>
<comment type="caution">
    <text evidence="5">The sequence shown here is derived from an EMBL/GenBank/DDBJ whole genome shotgun (WGS) entry which is preliminary data.</text>
</comment>
<feature type="region of interest" description="Disordered" evidence="4">
    <location>
        <begin position="23"/>
        <end position="49"/>
    </location>
</feature>
<feature type="compositionally biased region" description="Basic and acidic residues" evidence="4">
    <location>
        <begin position="24"/>
        <end position="34"/>
    </location>
</feature>
<dbReference type="GO" id="GO:0031267">
    <property type="term" value="F:small GTPase binding"/>
    <property type="evidence" value="ECO:0007669"/>
    <property type="project" value="TreeGrafter"/>
</dbReference>